<evidence type="ECO:0000256" key="11">
    <source>
        <dbReference type="ARBA" id="ARBA00023211"/>
    </source>
</evidence>
<dbReference type="PANTHER" id="PTHR12849">
    <property type="entry name" value="RNA LARIAT DEBRANCHING ENZYME"/>
    <property type="match status" value="1"/>
</dbReference>
<evidence type="ECO:0000256" key="8">
    <source>
        <dbReference type="ARBA" id="ARBA00022801"/>
    </source>
</evidence>
<keyword evidence="12" id="KW-0539">Nucleus</keyword>
<dbReference type="CDD" id="cd00844">
    <property type="entry name" value="MPP_Dbr1_N"/>
    <property type="match status" value="1"/>
</dbReference>
<feature type="compositionally biased region" description="Polar residues" evidence="13">
    <location>
        <begin position="461"/>
        <end position="470"/>
    </location>
</feature>
<feature type="domain" description="Lariat debranching enzyme C-terminal" evidence="14">
    <location>
        <begin position="548"/>
        <end position="697"/>
    </location>
</feature>
<evidence type="ECO:0000256" key="5">
    <source>
        <dbReference type="ARBA" id="ARBA00006045"/>
    </source>
</evidence>
<feature type="compositionally biased region" description="Acidic residues" evidence="13">
    <location>
        <begin position="404"/>
        <end position="413"/>
    </location>
</feature>
<dbReference type="SMART" id="SM01124">
    <property type="entry name" value="DBR1"/>
    <property type="match status" value="1"/>
</dbReference>
<feature type="compositionally biased region" description="Gly residues" evidence="13">
    <location>
        <begin position="735"/>
        <end position="754"/>
    </location>
</feature>
<keyword evidence="8" id="KW-0378">Hydrolase</keyword>
<evidence type="ECO:0000256" key="1">
    <source>
        <dbReference type="ARBA" id="ARBA00001936"/>
    </source>
</evidence>
<protein>
    <submittedName>
        <fullName evidence="15">DBR1-domain-containing protein</fullName>
    </submittedName>
</protein>
<feature type="compositionally biased region" description="Polar residues" evidence="13">
    <location>
        <begin position="422"/>
        <end position="436"/>
    </location>
</feature>
<proteinExistence type="inferred from homology"/>
<keyword evidence="6" id="KW-0507">mRNA processing</keyword>
<evidence type="ECO:0000256" key="12">
    <source>
        <dbReference type="ARBA" id="ARBA00023242"/>
    </source>
</evidence>
<keyword evidence="11" id="KW-0464">Manganese</keyword>
<dbReference type="GO" id="GO:0046872">
    <property type="term" value="F:metal ion binding"/>
    <property type="evidence" value="ECO:0007669"/>
    <property type="project" value="UniProtKB-KW"/>
</dbReference>
<evidence type="ECO:0000256" key="10">
    <source>
        <dbReference type="ARBA" id="ARBA00023004"/>
    </source>
</evidence>
<dbReference type="InterPro" id="IPR041816">
    <property type="entry name" value="Dbr1_N"/>
</dbReference>
<organism evidence="15 16">
    <name type="scientific">Penicillium atrosanguineum</name>
    <dbReference type="NCBI Taxonomy" id="1132637"/>
    <lineage>
        <taxon>Eukaryota</taxon>
        <taxon>Fungi</taxon>
        <taxon>Dikarya</taxon>
        <taxon>Ascomycota</taxon>
        <taxon>Pezizomycotina</taxon>
        <taxon>Eurotiomycetes</taxon>
        <taxon>Eurotiomycetidae</taxon>
        <taxon>Eurotiales</taxon>
        <taxon>Aspergillaceae</taxon>
        <taxon>Penicillium</taxon>
    </lineage>
</organism>
<evidence type="ECO:0000256" key="2">
    <source>
        <dbReference type="ARBA" id="ARBA00001947"/>
    </source>
</evidence>
<feature type="compositionally biased region" description="Acidic residues" evidence="13">
    <location>
        <begin position="437"/>
        <end position="450"/>
    </location>
</feature>
<keyword evidence="10" id="KW-0408">Iron</keyword>
<dbReference type="InterPro" id="IPR004843">
    <property type="entry name" value="Calcineurin-like_PHP"/>
</dbReference>
<evidence type="ECO:0000259" key="14">
    <source>
        <dbReference type="SMART" id="SM01124"/>
    </source>
</evidence>
<reference evidence="15" key="1">
    <citation type="submission" date="2022-12" db="EMBL/GenBank/DDBJ databases">
        <authorList>
            <person name="Petersen C."/>
        </authorList>
    </citation>
    <scope>NUCLEOTIDE SEQUENCE</scope>
    <source>
        <strain evidence="15">IBT 21472</strain>
    </source>
</reference>
<feature type="region of interest" description="Disordered" evidence="13">
    <location>
        <begin position="707"/>
        <end position="754"/>
    </location>
</feature>
<evidence type="ECO:0000313" key="15">
    <source>
        <dbReference type="EMBL" id="KAJ5330470.1"/>
    </source>
</evidence>
<evidence type="ECO:0000256" key="4">
    <source>
        <dbReference type="ARBA" id="ARBA00004123"/>
    </source>
</evidence>
<dbReference type="InterPro" id="IPR029052">
    <property type="entry name" value="Metallo-depent_PP-like"/>
</dbReference>
<comment type="cofactor">
    <cofactor evidence="3">
        <name>Fe(2+)</name>
        <dbReference type="ChEBI" id="CHEBI:29033"/>
    </cofactor>
</comment>
<dbReference type="Proteomes" id="UP001147746">
    <property type="component" value="Unassembled WGS sequence"/>
</dbReference>
<dbReference type="EMBL" id="JAPZBO010000001">
    <property type="protein sequence ID" value="KAJ5330470.1"/>
    <property type="molecule type" value="Genomic_DNA"/>
</dbReference>
<evidence type="ECO:0000256" key="9">
    <source>
        <dbReference type="ARBA" id="ARBA00022833"/>
    </source>
</evidence>
<evidence type="ECO:0000313" key="16">
    <source>
        <dbReference type="Proteomes" id="UP001147746"/>
    </source>
</evidence>
<dbReference type="SUPFAM" id="SSF56300">
    <property type="entry name" value="Metallo-dependent phosphatases"/>
    <property type="match status" value="1"/>
</dbReference>
<feature type="region of interest" description="Disordered" evidence="13">
    <location>
        <begin position="527"/>
        <end position="549"/>
    </location>
</feature>
<dbReference type="GO" id="GO:0005634">
    <property type="term" value="C:nucleus"/>
    <property type="evidence" value="ECO:0007669"/>
    <property type="project" value="UniProtKB-SubCell"/>
</dbReference>
<keyword evidence="9" id="KW-0862">Zinc</keyword>
<dbReference type="InterPro" id="IPR007708">
    <property type="entry name" value="DBR1_C"/>
</dbReference>
<comment type="cofactor">
    <cofactor evidence="1">
        <name>Mn(2+)</name>
        <dbReference type="ChEBI" id="CHEBI:29035"/>
    </cofactor>
</comment>
<evidence type="ECO:0000256" key="13">
    <source>
        <dbReference type="SAM" id="MobiDB-lite"/>
    </source>
</evidence>
<comment type="similarity">
    <text evidence="5">Belongs to the lariat debranching enzyme family.</text>
</comment>
<comment type="subcellular location">
    <subcellularLocation>
        <location evidence="4">Nucleus</location>
    </subcellularLocation>
</comment>
<dbReference type="GO" id="GO:0008419">
    <property type="term" value="F:RNA lariat debranching enzyme activity"/>
    <property type="evidence" value="ECO:0007669"/>
    <property type="project" value="UniProtKB-ARBA"/>
</dbReference>
<evidence type="ECO:0000256" key="6">
    <source>
        <dbReference type="ARBA" id="ARBA00022664"/>
    </source>
</evidence>
<gene>
    <name evidence="15" type="ORF">N7476_000253</name>
</gene>
<keyword evidence="16" id="KW-1185">Reference proteome</keyword>
<comment type="cofactor">
    <cofactor evidence="2">
        <name>Zn(2+)</name>
        <dbReference type="ChEBI" id="CHEBI:29105"/>
    </cofactor>
</comment>
<dbReference type="Pfam" id="PF05011">
    <property type="entry name" value="DBR1"/>
    <property type="match status" value="1"/>
</dbReference>
<name>A0A9W9UDQ8_9EURO</name>
<dbReference type="PANTHER" id="PTHR12849:SF0">
    <property type="entry name" value="LARIAT DEBRANCHING ENZYME"/>
    <property type="match status" value="1"/>
</dbReference>
<dbReference type="GO" id="GO:0000398">
    <property type="term" value="P:mRNA splicing, via spliceosome"/>
    <property type="evidence" value="ECO:0007669"/>
    <property type="project" value="TreeGrafter"/>
</dbReference>
<feature type="region of interest" description="Disordered" evidence="13">
    <location>
        <begin position="399"/>
        <end position="506"/>
    </location>
</feature>
<evidence type="ECO:0000256" key="3">
    <source>
        <dbReference type="ARBA" id="ARBA00001954"/>
    </source>
</evidence>
<dbReference type="AlphaFoldDB" id="A0A9W9UDQ8"/>
<evidence type="ECO:0000256" key="7">
    <source>
        <dbReference type="ARBA" id="ARBA00022723"/>
    </source>
</evidence>
<sequence>MAEPHPPRFAVVGCVHGSLNQIYADVKVECEKRGWDTVDAVILGGDTQTLRNCNDATCIKMPDKYKKLGDFAHYYSGELTAPYLTIFVGGNHEASNYLRELHYGGWACPNIYFLGAANVIRLGPVRISGMSGIWKGYDYRKPHSERLPYNNDDRGSIYHVREIDIRKLLQVRTQVDVGLSHDWIRGIENFGDSKGLFRRKPFLREDSMTGKLGNNAALQVVERLRPRYWLSAHLHVQFAATMPHDGVTLQKTDPTPGEPVEWAVIDVAGSLTTTVPATQSQPSAFMDLDSNLNNTMSSPDTVGINPTSTASDPALNVKSPAIGDMATRLAGWNNFQPIARKAEVDATLNLREELQQAGSRTVKAPETQWKRVTFHNGDRRVDPAIRMDTASPSKKLKVENKEEIDLESSDDNLDTVGIDSTVRMNPSSPSKKLNVQNEEEIDLESSDDDHDAVVPQELLGSHQNAKLQNNEEVSLESSDESMSSPSRKAPQGVSISGHVDVKTEPMGLSEITDGTAESRSHVDQAIRNSLPASLSRPVPPPPREVKMTHPPAIHNKFTRFLALDKPNNHDPYLQLVEIHPVSNQESVQYERPYHLQYDKEWLAITRVFAGDIRIGEPTIPVPVNLGEEEYLRRILENEQWVEENIVQKGLMDVPYNFEHSSPKYDPSVPITTSDQPLEYSNIQTTKFTELLQIPNPFAISEEEAIARNDAGPRPMNHRAFGGDRGHRGRGRGRGGRGGGRGGRGGGGRGRGGNH</sequence>
<comment type="caution">
    <text evidence="15">The sequence shown here is derived from an EMBL/GenBank/DDBJ whole genome shotgun (WGS) entry which is preliminary data.</text>
</comment>
<accession>A0A9W9UDQ8</accession>
<keyword evidence="7" id="KW-0479">Metal-binding</keyword>
<dbReference type="Pfam" id="PF00149">
    <property type="entry name" value="Metallophos"/>
    <property type="match status" value="1"/>
</dbReference>
<reference evidence="15" key="2">
    <citation type="journal article" date="2023" name="IMA Fungus">
        <title>Comparative genomic study of the Penicillium genus elucidates a diverse pangenome and 15 lateral gene transfer events.</title>
        <authorList>
            <person name="Petersen C."/>
            <person name="Sorensen T."/>
            <person name="Nielsen M.R."/>
            <person name="Sondergaard T.E."/>
            <person name="Sorensen J.L."/>
            <person name="Fitzpatrick D.A."/>
            <person name="Frisvad J.C."/>
            <person name="Nielsen K.L."/>
        </authorList>
    </citation>
    <scope>NUCLEOTIDE SEQUENCE</scope>
    <source>
        <strain evidence="15">IBT 21472</strain>
    </source>
</reference>